<feature type="compositionally biased region" description="Basic and acidic residues" evidence="1">
    <location>
        <begin position="252"/>
        <end position="263"/>
    </location>
</feature>
<dbReference type="PANTHER" id="PTHR13309:SF0">
    <property type="entry name" value="FMR1-INTERACTING PROTEIN NUFIP1"/>
    <property type="match status" value="1"/>
</dbReference>
<accession>A0AAG5CVY8</accession>
<dbReference type="Proteomes" id="UP000075880">
    <property type="component" value="Unassembled WGS sequence"/>
</dbReference>
<dbReference type="InterPro" id="IPR019496">
    <property type="entry name" value="NUFIP1_cons_dom"/>
</dbReference>
<dbReference type="GO" id="GO:0005634">
    <property type="term" value="C:nucleus"/>
    <property type="evidence" value="ECO:0007669"/>
    <property type="project" value="TreeGrafter"/>
</dbReference>
<feature type="compositionally biased region" description="Polar residues" evidence="1">
    <location>
        <begin position="84"/>
        <end position="95"/>
    </location>
</feature>
<name>A0AAG5CVY8_ANOAO</name>
<feature type="compositionally biased region" description="Basic residues" evidence="1">
    <location>
        <begin position="265"/>
        <end position="278"/>
    </location>
</feature>
<sequence>MANRSENFVLPSPKFQDEVKKSLDSYNRHLNPHFSTPNGMLLPRDKQPPPMYGPRGSTVPPQYMGNPRKRPAQAAFQARGQNFRPFQQNEQNNPRQPLKNGRGSHSFHGARSHGAPQMNGLDKEVNPNLLRIDWKLWCEGCDVNCRSEEEYQTHLANHIPCSVAECKFVGHPMIMQRHMRQAHNNETCGKQLGAAPSREEIEQWKEERRKRYPTKDNVILRQQAQEERFKRGERIVENKDRFPNRPAANGPQREEAEQKEPTHSKFLKRQKRRRRPKGHPQVTAVEKTSERIPFSGTSLLWDSKDPTSNALGMLGEYGSDSDSSPEEQEAVKSPVEVTDALPSTALESQDIPSEGEILEEETESKAVERLSTAPDEVNIKSSDGKTKGSDVTEGMTSKEEKNSKEQNNTVNDKTLNSIDQKVALGIKTENEARAENGQRSKEFKERHQPIGREIRKEKKWLMDYSKLRRSNQNTMLEKLLDSDIRHERNVLLQCVRHVVMNNFFGIGQPKVENLCSSKITEEIKE</sequence>
<evidence type="ECO:0000256" key="1">
    <source>
        <dbReference type="SAM" id="MobiDB-lite"/>
    </source>
</evidence>
<protein>
    <recommendedName>
        <fullName evidence="2">FMR1-interacting protein 1 conserved domain-containing protein</fullName>
    </recommendedName>
</protein>
<feature type="domain" description="FMR1-interacting protein 1 conserved" evidence="2">
    <location>
        <begin position="197"/>
        <end position="233"/>
    </location>
</feature>
<feature type="region of interest" description="Disordered" evidence="1">
    <location>
        <begin position="429"/>
        <end position="450"/>
    </location>
</feature>
<dbReference type="Pfam" id="PF10453">
    <property type="entry name" value="NUFIP1"/>
    <property type="match status" value="1"/>
</dbReference>
<organism evidence="3 4">
    <name type="scientific">Anopheles atroparvus</name>
    <name type="common">European mosquito</name>
    <dbReference type="NCBI Taxonomy" id="41427"/>
    <lineage>
        <taxon>Eukaryota</taxon>
        <taxon>Metazoa</taxon>
        <taxon>Ecdysozoa</taxon>
        <taxon>Arthropoda</taxon>
        <taxon>Hexapoda</taxon>
        <taxon>Insecta</taxon>
        <taxon>Pterygota</taxon>
        <taxon>Neoptera</taxon>
        <taxon>Endopterygota</taxon>
        <taxon>Diptera</taxon>
        <taxon>Nematocera</taxon>
        <taxon>Culicoidea</taxon>
        <taxon>Culicidae</taxon>
        <taxon>Anophelinae</taxon>
        <taxon>Anopheles</taxon>
    </lineage>
</organism>
<evidence type="ECO:0000259" key="2">
    <source>
        <dbReference type="Pfam" id="PF10453"/>
    </source>
</evidence>
<feature type="compositionally biased region" description="Polar residues" evidence="1">
    <location>
        <begin position="295"/>
        <end position="310"/>
    </location>
</feature>
<dbReference type="PANTHER" id="PTHR13309">
    <property type="entry name" value="NUCLEAR FRAGILE X MENTAL RETARDATION PROTEIN INTERACTING PROTEIN 1"/>
    <property type="match status" value="1"/>
</dbReference>
<dbReference type="GO" id="GO:0000492">
    <property type="term" value="P:box C/D snoRNP assembly"/>
    <property type="evidence" value="ECO:0007669"/>
    <property type="project" value="TreeGrafter"/>
</dbReference>
<feature type="compositionally biased region" description="Basic and acidic residues" evidence="1">
    <location>
        <begin position="224"/>
        <end position="243"/>
    </location>
</feature>
<dbReference type="AlphaFoldDB" id="A0AAG5CVY8"/>
<dbReference type="InterPro" id="IPR039136">
    <property type="entry name" value="NUFIP1-like"/>
</dbReference>
<feature type="compositionally biased region" description="Basic and acidic residues" evidence="1">
    <location>
        <begin position="382"/>
        <end position="404"/>
    </location>
</feature>
<evidence type="ECO:0000313" key="4">
    <source>
        <dbReference type="Proteomes" id="UP000075880"/>
    </source>
</evidence>
<dbReference type="EnsemblMetazoa" id="ENSAATROPT003142">
    <property type="protein sequence ID" value="ENSAATROPP003017"/>
    <property type="gene ID" value="ENSAATROPG002488"/>
</dbReference>
<evidence type="ECO:0000313" key="3">
    <source>
        <dbReference type="EnsemblMetazoa" id="ENSAATROPP003017"/>
    </source>
</evidence>
<proteinExistence type="predicted"/>
<keyword evidence="4" id="KW-1185">Reference proteome</keyword>
<feature type="region of interest" description="Disordered" evidence="1">
    <location>
        <begin position="31"/>
        <end position="122"/>
    </location>
</feature>
<feature type="region of interest" description="Disordered" evidence="1">
    <location>
        <begin position="221"/>
        <end position="416"/>
    </location>
</feature>
<reference evidence="3" key="1">
    <citation type="submission" date="2024-04" db="UniProtKB">
        <authorList>
            <consortium name="EnsemblMetazoa"/>
        </authorList>
    </citation>
    <scope>IDENTIFICATION</scope>
    <source>
        <strain evidence="3">EBRO</strain>
    </source>
</reference>
<dbReference type="GO" id="GO:0003723">
    <property type="term" value="F:RNA binding"/>
    <property type="evidence" value="ECO:0007669"/>
    <property type="project" value="InterPro"/>
</dbReference>
<feature type="compositionally biased region" description="Polar residues" evidence="1">
    <location>
        <begin position="405"/>
        <end position="416"/>
    </location>
</feature>